<feature type="region of interest" description="Disordered" evidence="1">
    <location>
        <begin position="638"/>
        <end position="660"/>
    </location>
</feature>
<dbReference type="InterPro" id="IPR036910">
    <property type="entry name" value="HMG_box_dom_sf"/>
</dbReference>
<feature type="compositionally biased region" description="Basic and acidic residues" evidence="1">
    <location>
        <begin position="26"/>
        <end position="35"/>
    </location>
</feature>
<feature type="domain" description="HMG box" evidence="2">
    <location>
        <begin position="176"/>
        <end position="215"/>
    </location>
</feature>
<evidence type="ECO:0000313" key="4">
    <source>
        <dbReference type="Proteomes" id="UP000541558"/>
    </source>
</evidence>
<feature type="compositionally biased region" description="Polar residues" evidence="1">
    <location>
        <begin position="638"/>
        <end position="659"/>
    </location>
</feature>
<evidence type="ECO:0000256" key="1">
    <source>
        <dbReference type="SAM" id="MobiDB-lite"/>
    </source>
</evidence>
<dbReference type="Proteomes" id="UP000541558">
    <property type="component" value="Unassembled WGS sequence"/>
</dbReference>
<feature type="compositionally biased region" description="Low complexity" evidence="1">
    <location>
        <begin position="763"/>
        <end position="772"/>
    </location>
</feature>
<feature type="compositionally biased region" description="Basic residues" evidence="1">
    <location>
        <begin position="499"/>
        <end position="513"/>
    </location>
</feature>
<keyword evidence="4" id="KW-1185">Reference proteome</keyword>
<dbReference type="EMBL" id="JAACJK010000171">
    <property type="protein sequence ID" value="KAF5320047.1"/>
    <property type="molecule type" value="Genomic_DNA"/>
</dbReference>
<dbReference type="CDD" id="cd00084">
    <property type="entry name" value="HMG-box_SF"/>
    <property type="match status" value="1"/>
</dbReference>
<organism evidence="3 4">
    <name type="scientific">Ephemerocybe angulata</name>
    <dbReference type="NCBI Taxonomy" id="980116"/>
    <lineage>
        <taxon>Eukaryota</taxon>
        <taxon>Fungi</taxon>
        <taxon>Dikarya</taxon>
        <taxon>Basidiomycota</taxon>
        <taxon>Agaricomycotina</taxon>
        <taxon>Agaricomycetes</taxon>
        <taxon>Agaricomycetidae</taxon>
        <taxon>Agaricales</taxon>
        <taxon>Agaricineae</taxon>
        <taxon>Psathyrellaceae</taxon>
        <taxon>Ephemerocybe</taxon>
    </lineage>
</organism>
<feature type="compositionally biased region" description="Basic and acidic residues" evidence="1">
    <location>
        <begin position="477"/>
        <end position="488"/>
    </location>
</feature>
<dbReference type="InterPro" id="IPR009071">
    <property type="entry name" value="HMG_box_dom"/>
</dbReference>
<feature type="compositionally biased region" description="Acidic residues" evidence="1">
    <location>
        <begin position="158"/>
        <end position="172"/>
    </location>
</feature>
<dbReference type="SUPFAM" id="SSF47095">
    <property type="entry name" value="HMG-box"/>
    <property type="match status" value="1"/>
</dbReference>
<gene>
    <name evidence="3" type="ORF">D9611_010389</name>
</gene>
<comment type="caution">
    <text evidence="3">The sequence shown here is derived from an EMBL/GenBank/DDBJ whole genome shotgun (WGS) entry which is preliminary data.</text>
</comment>
<evidence type="ECO:0000259" key="2">
    <source>
        <dbReference type="Pfam" id="PF09011"/>
    </source>
</evidence>
<feature type="region of interest" description="Disordered" evidence="1">
    <location>
        <begin position="813"/>
        <end position="876"/>
    </location>
</feature>
<dbReference type="AlphaFoldDB" id="A0A8H5BD81"/>
<accession>A0A8H5BD81</accession>
<feature type="region of interest" description="Disordered" evidence="1">
    <location>
        <begin position="730"/>
        <end position="779"/>
    </location>
</feature>
<feature type="region of interest" description="Disordered" evidence="1">
    <location>
        <begin position="431"/>
        <end position="598"/>
    </location>
</feature>
<sequence>MPPNDSSKLSSDDHSDTSTEQPDNADGPKSKRPSLDSHFSPDQLKYLQETRETYRYSPHKLRKELAQATYTKFIKDMEAGGRPCSKEDKAAVNENVRTWYAQRARSRKDEIRWGIQWVPRQVFYKENIGLVLGRQAELYAEAVGVHASDVDIEPAEIDAAGDQESETPEVDSTDPKKPPKPFNFFQKALGMEWGALDDDEKQKYQEMAIEWRERGPNEDEKRRQFSRDIYHQMGVRMVSLVSYHDTTGRLCVSTMDFNNKIDGGKTFKSGAKGWWEKHDPEGQYGMFVAKLARNEETFGKELGEVVLKVNEYGEPVLPDPKVIPPRLTPNKYYVKLIRAFVLGCYACARGVKSTSSLAHPPWTALSLHLRQFIDKEYFPDHLGQLNEPNKIRVSRAKEILLYWYGRQKDGLIPLQFHNYLVADGQYAPREPRELCQNSGGGSTGESESDRDALPRRHRGRKPKVKIDLSDSEDSESDLPRERKKDTGGKVKNSGIQGRKGSKVTKKGKGRGKGGKMVDSEVDEGSEGVVAGGADNDNVDDFHASTPPKVVSGSRSQRTQGTGGLVEAASNLMLQSPPHRPTEAPAQTQATPMDAPTPDTYRPTPIPAHPQSTPNTHHPTLIPTQTQSTPMGVPTPDTYPQSTPNTHHPTLIPTQTQSTPMGVPTPDTYPQSTPDTHRLTLIPAQTQSTPMGVPTETPADPYPTPMSPAMQTLADPNPTHTAMVALLQPPHPTQSPAIPAHPEATTNAGEDLPSPHPTWTTDNAHPTHPTPTHIAPPPANVESTVGLFQELVDREVARVLAATRAAGIAAIPTSLPPAVEPTTDSPAGSGPSGKAPAAKPRPRPKPTKTGSSSKQTDVEGEPGTSGEQGGRRLNAEERELLRVAEAVGRTGREIAYKFRQEQGIPTGFQNL</sequence>
<feature type="region of interest" description="Disordered" evidence="1">
    <location>
        <begin position="158"/>
        <end position="179"/>
    </location>
</feature>
<reference evidence="3 4" key="1">
    <citation type="journal article" date="2020" name="ISME J.">
        <title>Uncovering the hidden diversity of litter-decomposition mechanisms in mushroom-forming fungi.</title>
        <authorList>
            <person name="Floudas D."/>
            <person name="Bentzer J."/>
            <person name="Ahren D."/>
            <person name="Johansson T."/>
            <person name="Persson P."/>
            <person name="Tunlid A."/>
        </authorList>
    </citation>
    <scope>NUCLEOTIDE SEQUENCE [LARGE SCALE GENOMIC DNA]</scope>
    <source>
        <strain evidence="3 4">CBS 175.51</strain>
    </source>
</reference>
<dbReference type="Gene3D" id="1.10.30.10">
    <property type="entry name" value="High mobility group box domain"/>
    <property type="match status" value="1"/>
</dbReference>
<feature type="compositionally biased region" description="Low complexity" evidence="1">
    <location>
        <begin position="824"/>
        <end position="837"/>
    </location>
</feature>
<evidence type="ECO:0000313" key="3">
    <source>
        <dbReference type="EMBL" id="KAF5320047.1"/>
    </source>
</evidence>
<proteinExistence type="predicted"/>
<dbReference type="Pfam" id="PF09011">
    <property type="entry name" value="HMG_box_2"/>
    <property type="match status" value="1"/>
</dbReference>
<dbReference type="OrthoDB" id="3060653at2759"/>
<protein>
    <recommendedName>
        <fullName evidence="2">HMG box domain-containing protein</fullName>
    </recommendedName>
</protein>
<name>A0A8H5BD81_9AGAR</name>
<feature type="region of interest" description="Disordered" evidence="1">
    <location>
        <begin position="1"/>
        <end position="43"/>
    </location>
</feature>